<evidence type="ECO:0000313" key="6">
    <source>
        <dbReference type="EMBL" id="OLP96930.1"/>
    </source>
</evidence>
<dbReference type="InterPro" id="IPR036236">
    <property type="entry name" value="Znf_C2H2_sf"/>
</dbReference>
<evidence type="ECO:0000256" key="4">
    <source>
        <dbReference type="SAM" id="MobiDB-lite"/>
    </source>
</evidence>
<dbReference type="InterPro" id="IPR003656">
    <property type="entry name" value="Znf_BED"/>
</dbReference>
<name>A0A1Q9DP36_SYMMI</name>
<keyword evidence="7" id="KW-1185">Reference proteome</keyword>
<keyword evidence="2" id="KW-0863">Zinc-finger</keyword>
<evidence type="ECO:0000256" key="1">
    <source>
        <dbReference type="ARBA" id="ARBA00022723"/>
    </source>
</evidence>
<reference evidence="6 7" key="1">
    <citation type="submission" date="2016-02" db="EMBL/GenBank/DDBJ databases">
        <title>Genome analysis of coral dinoflagellate symbionts highlights evolutionary adaptations to a symbiotic lifestyle.</title>
        <authorList>
            <person name="Aranda M."/>
            <person name="Li Y."/>
            <person name="Liew Y.J."/>
            <person name="Baumgarten S."/>
            <person name="Simakov O."/>
            <person name="Wilson M."/>
            <person name="Piel J."/>
            <person name="Ashoor H."/>
            <person name="Bougouffa S."/>
            <person name="Bajic V.B."/>
            <person name="Ryu T."/>
            <person name="Ravasi T."/>
            <person name="Bayer T."/>
            <person name="Micklem G."/>
            <person name="Kim H."/>
            <person name="Bhak J."/>
            <person name="Lajeunesse T.C."/>
            <person name="Voolstra C.R."/>
        </authorList>
    </citation>
    <scope>NUCLEOTIDE SEQUENCE [LARGE SCALE GENOMIC DNA]</scope>
    <source>
        <strain evidence="6 7">CCMP2467</strain>
    </source>
</reference>
<proteinExistence type="predicted"/>
<protein>
    <recommendedName>
        <fullName evidence="5">BED-type domain-containing protein</fullName>
    </recommendedName>
</protein>
<feature type="compositionally biased region" description="Low complexity" evidence="4">
    <location>
        <begin position="77"/>
        <end position="86"/>
    </location>
</feature>
<evidence type="ECO:0000313" key="7">
    <source>
        <dbReference type="Proteomes" id="UP000186817"/>
    </source>
</evidence>
<keyword evidence="3" id="KW-0862">Zinc</keyword>
<dbReference type="Pfam" id="PF02892">
    <property type="entry name" value="zf-BED"/>
    <property type="match status" value="1"/>
</dbReference>
<dbReference type="GO" id="GO:0008270">
    <property type="term" value="F:zinc ion binding"/>
    <property type="evidence" value="ECO:0007669"/>
    <property type="project" value="UniProtKB-KW"/>
</dbReference>
<feature type="compositionally biased region" description="Basic and acidic residues" evidence="4">
    <location>
        <begin position="253"/>
        <end position="264"/>
    </location>
</feature>
<dbReference type="EMBL" id="LSRX01000451">
    <property type="protein sequence ID" value="OLP96930.1"/>
    <property type="molecule type" value="Genomic_DNA"/>
</dbReference>
<keyword evidence="1" id="KW-0479">Metal-binding</keyword>
<organism evidence="6 7">
    <name type="scientific">Symbiodinium microadriaticum</name>
    <name type="common">Dinoflagellate</name>
    <name type="synonym">Zooxanthella microadriatica</name>
    <dbReference type="NCBI Taxonomy" id="2951"/>
    <lineage>
        <taxon>Eukaryota</taxon>
        <taxon>Sar</taxon>
        <taxon>Alveolata</taxon>
        <taxon>Dinophyceae</taxon>
        <taxon>Suessiales</taxon>
        <taxon>Symbiodiniaceae</taxon>
        <taxon>Symbiodinium</taxon>
    </lineage>
</organism>
<evidence type="ECO:0000256" key="3">
    <source>
        <dbReference type="ARBA" id="ARBA00022833"/>
    </source>
</evidence>
<dbReference type="AlphaFoldDB" id="A0A1Q9DP36"/>
<evidence type="ECO:0000259" key="5">
    <source>
        <dbReference type="Pfam" id="PF02892"/>
    </source>
</evidence>
<dbReference type="Proteomes" id="UP000186817">
    <property type="component" value="Unassembled WGS sequence"/>
</dbReference>
<feature type="region of interest" description="Disordered" evidence="4">
    <location>
        <begin position="63"/>
        <end position="140"/>
    </location>
</feature>
<sequence length="315" mass="34595">MSEQVPASMEIPCGIRGCSGRHTGQIASSAGYNILRCSKSSLHKAWAVDGQWKWATKRPTEAVKDAPSVKDPPSPASVPSAAQAVVERQHGEEEEKDEEEPATPERFIFPSLADSPCRASPTSSSKSDEKPPDGPSGAEQLLATWTDSDRNQHVMRLLREDQPELYHKLLMEAAEHALQKGGAAKHETAPGNVPDRFVPRSRKAASFVWQHCHLLRSEEGRSWHCNHCGFTGKYNAGNTTNMAEHLRTLKAVDDHEEADKRQDVGTESPPMAGGTSRQIDFAFRSSLEDGVSWVDFPVVVPEALPLGCRPSFIRL</sequence>
<feature type="region of interest" description="Disordered" evidence="4">
    <location>
        <begin position="253"/>
        <end position="276"/>
    </location>
</feature>
<evidence type="ECO:0000256" key="2">
    <source>
        <dbReference type="ARBA" id="ARBA00022771"/>
    </source>
</evidence>
<dbReference type="SUPFAM" id="SSF57667">
    <property type="entry name" value="beta-beta-alpha zinc fingers"/>
    <property type="match status" value="1"/>
</dbReference>
<dbReference type="GO" id="GO:0003677">
    <property type="term" value="F:DNA binding"/>
    <property type="evidence" value="ECO:0007669"/>
    <property type="project" value="InterPro"/>
</dbReference>
<comment type="caution">
    <text evidence="6">The sequence shown here is derived from an EMBL/GenBank/DDBJ whole genome shotgun (WGS) entry which is preliminary data.</text>
</comment>
<accession>A0A1Q9DP36</accession>
<gene>
    <name evidence="6" type="ORF">AK812_SmicGene20779</name>
</gene>
<feature type="domain" description="BED-type" evidence="5">
    <location>
        <begin position="208"/>
        <end position="248"/>
    </location>
</feature>
<dbReference type="OrthoDB" id="10319172at2759"/>